<dbReference type="RefSeq" id="WP_203146397.1">
    <property type="nucleotide sequence ID" value="NZ_JAEVHL010000001.1"/>
</dbReference>
<protein>
    <submittedName>
        <fullName evidence="2">GNAT family N-acetyltransferase</fullName>
    </submittedName>
</protein>
<dbReference type="PANTHER" id="PTHR43792">
    <property type="entry name" value="GNAT FAMILY, PUTATIVE (AFU_ORTHOLOGUE AFUA_3G00765)-RELATED-RELATED"/>
    <property type="match status" value="1"/>
</dbReference>
<organism evidence="2 3">
    <name type="scientific">Micromonospora tarensis</name>
    <dbReference type="NCBI Taxonomy" id="2806100"/>
    <lineage>
        <taxon>Bacteria</taxon>
        <taxon>Bacillati</taxon>
        <taxon>Actinomycetota</taxon>
        <taxon>Actinomycetes</taxon>
        <taxon>Micromonosporales</taxon>
        <taxon>Micromonosporaceae</taxon>
        <taxon>Micromonospora</taxon>
    </lineage>
</organism>
<dbReference type="EMBL" id="JAEVHL010000001">
    <property type="protein sequence ID" value="MBM0273959.1"/>
    <property type="molecule type" value="Genomic_DNA"/>
</dbReference>
<dbReference type="InterPro" id="IPR051531">
    <property type="entry name" value="N-acetyltransferase"/>
</dbReference>
<dbReference type="PANTHER" id="PTHR43792:SF1">
    <property type="entry name" value="N-ACETYLTRANSFERASE DOMAIN-CONTAINING PROTEIN"/>
    <property type="match status" value="1"/>
</dbReference>
<keyword evidence="3" id="KW-1185">Reference proteome</keyword>
<gene>
    <name evidence="2" type="ORF">JM949_00010</name>
</gene>
<dbReference type="Pfam" id="PF13302">
    <property type="entry name" value="Acetyltransf_3"/>
    <property type="match status" value="1"/>
</dbReference>
<dbReference type="Gene3D" id="3.40.630.30">
    <property type="match status" value="1"/>
</dbReference>
<dbReference type="PROSITE" id="PS51186">
    <property type="entry name" value="GNAT"/>
    <property type="match status" value="1"/>
</dbReference>
<evidence type="ECO:0000313" key="2">
    <source>
        <dbReference type="EMBL" id="MBM0273959.1"/>
    </source>
</evidence>
<dbReference type="Proteomes" id="UP000622245">
    <property type="component" value="Unassembled WGS sequence"/>
</dbReference>
<evidence type="ECO:0000313" key="3">
    <source>
        <dbReference type="Proteomes" id="UP000622245"/>
    </source>
</evidence>
<name>A0ABS1Y9E2_9ACTN</name>
<evidence type="ECO:0000259" key="1">
    <source>
        <dbReference type="PROSITE" id="PS51186"/>
    </source>
</evidence>
<dbReference type="InterPro" id="IPR000182">
    <property type="entry name" value="GNAT_dom"/>
</dbReference>
<proteinExistence type="predicted"/>
<dbReference type="SUPFAM" id="SSF55729">
    <property type="entry name" value="Acyl-CoA N-acyltransferases (Nat)"/>
    <property type="match status" value="1"/>
</dbReference>
<feature type="domain" description="N-acetyltransferase" evidence="1">
    <location>
        <begin position="14"/>
        <end position="163"/>
    </location>
</feature>
<reference evidence="2 3" key="1">
    <citation type="submission" date="2021-01" db="EMBL/GenBank/DDBJ databases">
        <title>Draft genome sequence of Micromonospora sp. strain STR1s_6.</title>
        <authorList>
            <person name="Karlyshev A."/>
            <person name="Jawad R."/>
        </authorList>
    </citation>
    <scope>NUCLEOTIDE SEQUENCE [LARGE SCALE GENOMIC DNA]</scope>
    <source>
        <strain evidence="2 3">STR1S-6</strain>
    </source>
</reference>
<comment type="caution">
    <text evidence="2">The sequence shown here is derived from an EMBL/GenBank/DDBJ whole genome shotgun (WGS) entry which is preliminary data.</text>
</comment>
<sequence length="174" mass="19350">MTEWLSFSPEGERVRLRPPGYGDEPALIEMATDPHVRSYIGGPIDPTVAAANAMQKISAQAWGQFVIVGRVSGEVVGSGSLARKRGPWEVSYQLRRAYWGHGLAGEAVELIRVWFFENLDENLLIATTQRANDRSKRLLSRAGAVFAGTFEQYGLVQERFEFHRGGHPPLRPDA</sequence>
<accession>A0ABS1Y9E2</accession>
<dbReference type="InterPro" id="IPR016181">
    <property type="entry name" value="Acyl_CoA_acyltransferase"/>
</dbReference>